<name>A0ABQ5YVI5_9BURK</name>
<sequence length="400" mass="43511">MVLGAIASHGVVVPRFIWQPRLDAIQAEHPDLHLNAEHVVLALNLHPKLMVTGLSVKADQFDESTRVDLLSASINGWKSLTQWQWVPEEITLKRLTLQTGRQADCTLNPRDCVPRTPFAALGLLSRWINTHGSDVAAVVPAIRVQQASLELNKPDEASSMQAFIDQFSLNLQPGNPSHPAELNAALRLLGNKASGRALYITLKAYPRIGGQTGGTGLELDQVAIQANGQWAGFPWSGNLTSQLLALEGYPIVKVRLQDFKSYLRRDDAPDSHQAALAIAKAEGGLPNQAWDVHQAEWTYTADQASAWAFNLKYEPEQKLVLITPAAPQTVDSQPAEAQVRSLNCKAGDTQYRHDKPVWAWNGSWFEVVNHVEDAAGSPLVLCPVKAGLPAVQAVGASPGL</sequence>
<reference evidence="2" key="1">
    <citation type="journal article" date="2019" name="Int. J. Syst. Evol. Microbiol.">
        <title>The Global Catalogue of Microorganisms (GCM) 10K type strain sequencing project: providing services to taxonomists for standard genome sequencing and annotation.</title>
        <authorList>
            <consortium name="The Broad Institute Genomics Platform"/>
            <consortium name="The Broad Institute Genome Sequencing Center for Infectious Disease"/>
            <person name="Wu L."/>
            <person name="Ma J."/>
        </authorList>
    </citation>
    <scope>NUCLEOTIDE SEQUENCE [LARGE SCALE GENOMIC DNA]</scope>
    <source>
        <strain evidence="2">NBRC 105857</strain>
    </source>
</reference>
<evidence type="ECO:0000313" key="1">
    <source>
        <dbReference type="EMBL" id="GLR27405.1"/>
    </source>
</evidence>
<gene>
    <name evidence="1" type="ORF">GCM10007875_24960</name>
</gene>
<protein>
    <submittedName>
        <fullName evidence="1">Uncharacterized protein</fullName>
    </submittedName>
</protein>
<dbReference type="EMBL" id="BSOJ01000030">
    <property type="protein sequence ID" value="GLR27405.1"/>
    <property type="molecule type" value="Genomic_DNA"/>
</dbReference>
<evidence type="ECO:0000313" key="2">
    <source>
        <dbReference type="Proteomes" id="UP001156664"/>
    </source>
</evidence>
<organism evidence="1 2">
    <name type="scientific">Limnobacter litoralis</name>
    <dbReference type="NCBI Taxonomy" id="481366"/>
    <lineage>
        <taxon>Bacteria</taxon>
        <taxon>Pseudomonadati</taxon>
        <taxon>Pseudomonadota</taxon>
        <taxon>Betaproteobacteria</taxon>
        <taxon>Burkholderiales</taxon>
        <taxon>Burkholderiaceae</taxon>
        <taxon>Limnobacter</taxon>
    </lineage>
</organism>
<keyword evidence="2" id="KW-1185">Reference proteome</keyword>
<dbReference type="Proteomes" id="UP001156664">
    <property type="component" value="Unassembled WGS sequence"/>
</dbReference>
<accession>A0ABQ5YVI5</accession>
<proteinExistence type="predicted"/>
<comment type="caution">
    <text evidence="1">The sequence shown here is derived from an EMBL/GenBank/DDBJ whole genome shotgun (WGS) entry which is preliminary data.</text>
</comment>